<accession>A0AAW0LGE8</accession>
<evidence type="ECO:0000313" key="2">
    <source>
        <dbReference type="Proteomes" id="UP000237347"/>
    </source>
</evidence>
<proteinExistence type="predicted"/>
<evidence type="ECO:0000313" key="1">
    <source>
        <dbReference type="EMBL" id="KAK7849956.1"/>
    </source>
</evidence>
<gene>
    <name evidence="1" type="ORF">CFP56_001970</name>
</gene>
<dbReference type="AlphaFoldDB" id="A0AAW0LGE8"/>
<reference evidence="1 2" key="1">
    <citation type="journal article" date="2018" name="Sci. Data">
        <title>The draft genome sequence of cork oak.</title>
        <authorList>
            <person name="Ramos A.M."/>
            <person name="Usie A."/>
            <person name="Barbosa P."/>
            <person name="Barros P.M."/>
            <person name="Capote T."/>
            <person name="Chaves I."/>
            <person name="Simoes F."/>
            <person name="Abreu I."/>
            <person name="Carrasquinho I."/>
            <person name="Faro C."/>
            <person name="Guimaraes J.B."/>
            <person name="Mendonca D."/>
            <person name="Nobrega F."/>
            <person name="Rodrigues L."/>
            <person name="Saibo N.J.M."/>
            <person name="Varela M.C."/>
            <person name="Egas C."/>
            <person name="Matos J."/>
            <person name="Miguel C.M."/>
            <person name="Oliveira M.M."/>
            <person name="Ricardo C.P."/>
            <person name="Goncalves S."/>
        </authorList>
    </citation>
    <scope>NUCLEOTIDE SEQUENCE [LARGE SCALE GENOMIC DNA]</scope>
    <source>
        <strain evidence="2">cv. HL8</strain>
    </source>
</reference>
<keyword evidence="2" id="KW-1185">Reference proteome</keyword>
<organism evidence="1 2">
    <name type="scientific">Quercus suber</name>
    <name type="common">Cork oak</name>
    <dbReference type="NCBI Taxonomy" id="58331"/>
    <lineage>
        <taxon>Eukaryota</taxon>
        <taxon>Viridiplantae</taxon>
        <taxon>Streptophyta</taxon>
        <taxon>Embryophyta</taxon>
        <taxon>Tracheophyta</taxon>
        <taxon>Spermatophyta</taxon>
        <taxon>Magnoliopsida</taxon>
        <taxon>eudicotyledons</taxon>
        <taxon>Gunneridae</taxon>
        <taxon>Pentapetalae</taxon>
        <taxon>rosids</taxon>
        <taxon>fabids</taxon>
        <taxon>Fagales</taxon>
        <taxon>Fagaceae</taxon>
        <taxon>Quercus</taxon>
    </lineage>
</organism>
<comment type="caution">
    <text evidence="1">The sequence shown here is derived from an EMBL/GenBank/DDBJ whole genome shotgun (WGS) entry which is preliminary data.</text>
</comment>
<name>A0AAW0LGE8_QUESU</name>
<dbReference type="EMBL" id="PKMF04000107">
    <property type="protein sequence ID" value="KAK7849956.1"/>
    <property type="molecule type" value="Genomic_DNA"/>
</dbReference>
<dbReference type="Proteomes" id="UP000237347">
    <property type="component" value="Unassembled WGS sequence"/>
</dbReference>
<protein>
    <submittedName>
        <fullName evidence="1">Uncharacterized protein</fullName>
    </submittedName>
</protein>
<sequence>MGFIFYNVLSLISWVSSDFLRSHIRLGLSLRLGDLKQIQEECQRWFRENGARSRPPSRSRPLSRPKLSSISASARSIDDCEIPLPLFFLINDDMFLSVTASLYFFFFFKFGCTGPTTLDILIQRPRDLRDMEIGEILQGAGALSVKDILYIQLYMN</sequence>